<dbReference type="EMBL" id="LT841305">
    <property type="protein sequence ID" value="SMH64002.1"/>
    <property type="molecule type" value="Genomic_DNA"/>
</dbReference>
<protein>
    <submittedName>
        <fullName evidence="2">SpoVT/AbrB domain-containing protein</fullName>
    </submittedName>
</protein>
<dbReference type="Proteomes" id="UP000193925">
    <property type="component" value="Chromosome AFERRI"/>
</dbReference>
<reference evidence="2" key="1">
    <citation type="submission" date="2014-03" db="EMBL/GenBank/DDBJ databases">
        <authorList>
            <person name="Genoscope - CEA"/>
        </authorList>
    </citation>
    <scope>NUCLEOTIDE SEQUENCE [LARGE SCALE GENOMIC DNA]</scope>
    <source>
        <strain evidence="2">CF27</strain>
    </source>
</reference>
<dbReference type="SUPFAM" id="SSF89447">
    <property type="entry name" value="AbrB/MazE/MraZ-like"/>
    <property type="match status" value="1"/>
</dbReference>
<evidence type="ECO:0000313" key="3">
    <source>
        <dbReference type="EMBL" id="SMH64002.1"/>
    </source>
</evidence>
<dbReference type="GO" id="GO:0003677">
    <property type="term" value="F:DNA binding"/>
    <property type="evidence" value="ECO:0007669"/>
    <property type="project" value="InterPro"/>
</dbReference>
<dbReference type="RefSeq" id="WP_035191494.1">
    <property type="nucleotide sequence ID" value="NZ_CCCS020000009.1"/>
</dbReference>
<sequence length="83" mass="8853">MTTLTVTARGQVTFRKEVLQHLGIRPGEKIELDLLPDGRGVLKAARPTGTINGFIGLLAGRTKKVATIEEINAATAQGWAGKE</sequence>
<accession>A0A060UKV3</accession>
<dbReference type="InterPro" id="IPR007159">
    <property type="entry name" value="SpoVT-AbrB_dom"/>
</dbReference>
<evidence type="ECO:0000259" key="1">
    <source>
        <dbReference type="SMART" id="SM00966"/>
    </source>
</evidence>
<reference evidence="3 4" key="3">
    <citation type="submission" date="2017-03" db="EMBL/GenBank/DDBJ databases">
        <authorList>
            <person name="Regsiter A."/>
            <person name="William W."/>
        </authorList>
    </citation>
    <scope>NUCLEOTIDE SEQUENCE [LARGE SCALE GENOMIC DNA]</scope>
    <source>
        <strain evidence="3">PRJEB5721</strain>
    </source>
</reference>
<dbReference type="InterPro" id="IPR037914">
    <property type="entry name" value="SpoVT-AbrB_sf"/>
</dbReference>
<evidence type="ECO:0000313" key="2">
    <source>
        <dbReference type="EMBL" id="CDQ09105.1"/>
    </source>
</evidence>
<dbReference type="EMBL" id="CCCS020000009">
    <property type="protein sequence ID" value="CDQ09105.1"/>
    <property type="molecule type" value="Genomic_DNA"/>
</dbReference>
<organism evidence="2">
    <name type="scientific">Acidithiobacillus ferrivorans</name>
    <dbReference type="NCBI Taxonomy" id="160808"/>
    <lineage>
        <taxon>Bacteria</taxon>
        <taxon>Pseudomonadati</taxon>
        <taxon>Pseudomonadota</taxon>
        <taxon>Acidithiobacillia</taxon>
        <taxon>Acidithiobacillales</taxon>
        <taxon>Acidithiobacillaceae</taxon>
        <taxon>Acidithiobacillus</taxon>
    </lineage>
</organism>
<dbReference type="AlphaFoldDB" id="A0A060UKV3"/>
<dbReference type="SMART" id="SM00966">
    <property type="entry name" value="SpoVT_AbrB"/>
    <property type="match status" value="1"/>
</dbReference>
<reference evidence="2" key="2">
    <citation type="submission" date="2014-07" db="EMBL/GenBank/DDBJ databases">
        <title>Initial genome analysis of the psychrotolerant acidophile Acidithiobacillus ferrivorans CF27: insights into iron and sulfur oxidation pathways and into biofilm formation.</title>
        <authorList>
            <person name="Talla E."/>
            <person name="Hedrich S."/>
            <person name="Mangenot S."/>
            <person name="Ji B."/>
            <person name="Johnson D.B."/>
            <person name="Barbe V."/>
            <person name="Bonnefoy V."/>
        </authorList>
    </citation>
    <scope>NUCLEOTIDE SEQUENCE [LARGE SCALE GENOMIC DNA]</scope>
    <source>
        <strain evidence="2">CF27</strain>
    </source>
</reference>
<feature type="domain" description="SpoVT-AbrB" evidence="1">
    <location>
        <begin position="4"/>
        <end position="50"/>
    </location>
</feature>
<evidence type="ECO:0000313" key="4">
    <source>
        <dbReference type="Proteomes" id="UP000193925"/>
    </source>
</evidence>
<proteinExistence type="predicted"/>
<name>A0A060UKV3_9PROT</name>
<gene>
    <name evidence="3" type="ORF">AFERRI_10035</name>
    <name evidence="2" type="ORF">AFERRI_170014</name>
</gene>
<keyword evidence="4" id="KW-1185">Reference proteome</keyword>
<dbReference type="Gene3D" id="2.10.260.10">
    <property type="match status" value="1"/>
</dbReference>